<organism evidence="1 2">
    <name type="scientific">Paramuricea clavata</name>
    <name type="common">Red gorgonian</name>
    <name type="synonym">Violescent sea-whip</name>
    <dbReference type="NCBI Taxonomy" id="317549"/>
    <lineage>
        <taxon>Eukaryota</taxon>
        <taxon>Metazoa</taxon>
        <taxon>Cnidaria</taxon>
        <taxon>Anthozoa</taxon>
        <taxon>Octocorallia</taxon>
        <taxon>Malacalcyonacea</taxon>
        <taxon>Plexauridae</taxon>
        <taxon>Paramuricea</taxon>
    </lineage>
</organism>
<proteinExistence type="predicted"/>
<dbReference type="AlphaFoldDB" id="A0A6S7J5R6"/>
<accession>A0A6S7J5R6</accession>
<sequence>MDPLRMIDGDSCYYFWYDTYPMEFAVFLLDSALARGIYFHTMCANDAFYERSYGEDEEPNEILLADPKGGLLRYNMKSRDASKDSRLGVLHTDQPKNTAEEQQYADNLAAIGFMKDRPYKLYTAFGYVTLLDPRLKIKNAVFQEEKGILHMGLNEGEILALEYLRKGCYYSTTGLHKLFKYEFPLIPYRISRQPKKEEMCYDLTNEMELEFTFLKCSDDMAHLIWRYTIMREMPGNKLETSHGYFKLDPDQVTVLDLNETYILAHVKWIYFTAISPRNPQHRAWFHAIRGPAFGKPSFHAKCAELTHNVVKTTRRNNTVTATKNIEVTEVAREDLDFALGVTCNEKDIHVYFMQACPHQQDFSEPVNEKIKESSDLIPPRILQSVHGYFSCRDDHPTRINLSASWDKNTVKNDKVYFYRIDANTGEPFPIGGCEPRPFC</sequence>
<reference evidence="1" key="1">
    <citation type="submission" date="2020-04" db="EMBL/GenBank/DDBJ databases">
        <authorList>
            <person name="Alioto T."/>
            <person name="Alioto T."/>
            <person name="Gomez Garrido J."/>
        </authorList>
    </citation>
    <scope>NUCLEOTIDE SEQUENCE</scope>
    <source>
        <strain evidence="1">A484AB</strain>
    </source>
</reference>
<dbReference type="Proteomes" id="UP001152795">
    <property type="component" value="Unassembled WGS sequence"/>
</dbReference>
<evidence type="ECO:0000313" key="1">
    <source>
        <dbReference type="EMBL" id="CAB4012722.1"/>
    </source>
</evidence>
<gene>
    <name evidence="1" type="ORF">PACLA_8A039568</name>
</gene>
<protein>
    <submittedName>
        <fullName evidence="1">Uncharacterized protein</fullName>
    </submittedName>
</protein>
<name>A0A6S7J5R6_PARCT</name>
<keyword evidence="2" id="KW-1185">Reference proteome</keyword>
<evidence type="ECO:0000313" key="2">
    <source>
        <dbReference type="Proteomes" id="UP001152795"/>
    </source>
</evidence>
<dbReference type="EMBL" id="CACRXK020007610">
    <property type="protein sequence ID" value="CAB4012722.1"/>
    <property type="molecule type" value="Genomic_DNA"/>
</dbReference>
<comment type="caution">
    <text evidence="1">The sequence shown here is derived from an EMBL/GenBank/DDBJ whole genome shotgun (WGS) entry which is preliminary data.</text>
</comment>